<dbReference type="EMBL" id="LFWZ01000041">
    <property type="protein sequence ID" value="KON30103.1"/>
    <property type="molecule type" value="Genomic_DNA"/>
</dbReference>
<reference evidence="2 3" key="1">
    <citation type="submission" date="2015-06" db="EMBL/GenBank/DDBJ databases">
        <title>New insights into the roles of widespread benthic archaea in carbon and nitrogen cycling.</title>
        <authorList>
            <person name="Lazar C.S."/>
            <person name="Baker B.J."/>
            <person name="Seitz K.W."/>
            <person name="Hyde A.S."/>
            <person name="Dick G.J."/>
            <person name="Hinrichs K.-U."/>
            <person name="Teske A.P."/>
        </authorList>
    </citation>
    <scope>NUCLEOTIDE SEQUENCE [LARGE SCALE GENOMIC DNA]</scope>
    <source>
        <strain evidence="2">DG-45</strain>
    </source>
</reference>
<feature type="compositionally biased region" description="Basic and acidic residues" evidence="1">
    <location>
        <begin position="80"/>
        <end position="91"/>
    </location>
</feature>
<evidence type="ECO:0000313" key="3">
    <source>
        <dbReference type="Proteomes" id="UP000037210"/>
    </source>
</evidence>
<evidence type="ECO:0000256" key="1">
    <source>
        <dbReference type="SAM" id="MobiDB-lite"/>
    </source>
</evidence>
<proteinExistence type="predicted"/>
<evidence type="ECO:0000313" key="2">
    <source>
        <dbReference type="EMBL" id="KON30103.1"/>
    </source>
</evidence>
<name>A0A0M0BNI0_9ARCH</name>
<protein>
    <submittedName>
        <fullName evidence="2">Uncharacterized protein</fullName>
    </submittedName>
</protein>
<sequence length="144" mass="15741">MIDLKAFPAELNLFEAESAWRIHDRVAIVNDAVEGSLDGAETILRSSGFGRRDIEAERLEAYYAQGDESVLEGGAPTSVEETRSGRGEPHPALEGGIILPEVPSSTVFEPRSEALIMPLGEATPRRRARRPDRDPKTRAEDEGS</sequence>
<feature type="region of interest" description="Disordered" evidence="1">
    <location>
        <begin position="65"/>
        <end position="97"/>
    </location>
</feature>
<dbReference type="Proteomes" id="UP000037210">
    <property type="component" value="Unassembled WGS sequence"/>
</dbReference>
<dbReference type="AlphaFoldDB" id="A0A0M0BNI0"/>
<feature type="compositionally biased region" description="Basic and acidic residues" evidence="1">
    <location>
        <begin position="131"/>
        <end position="144"/>
    </location>
</feature>
<accession>A0A0M0BNI0</accession>
<organism evidence="2 3">
    <name type="scientific">miscellaneous Crenarchaeota group-15 archaeon DG-45</name>
    <dbReference type="NCBI Taxonomy" id="1685127"/>
    <lineage>
        <taxon>Archaea</taxon>
        <taxon>Candidatus Bathyarchaeota</taxon>
        <taxon>MCG-15</taxon>
    </lineage>
</organism>
<comment type="caution">
    <text evidence="2">The sequence shown here is derived from an EMBL/GenBank/DDBJ whole genome shotgun (WGS) entry which is preliminary data.</text>
</comment>
<gene>
    <name evidence="2" type="ORF">AC482_04675</name>
</gene>
<feature type="region of interest" description="Disordered" evidence="1">
    <location>
        <begin position="109"/>
        <end position="144"/>
    </location>
</feature>